<feature type="compositionally biased region" description="Low complexity" evidence="1">
    <location>
        <begin position="209"/>
        <end position="222"/>
    </location>
</feature>
<dbReference type="Proteomes" id="UP000018208">
    <property type="component" value="Unassembled WGS sequence"/>
</dbReference>
<protein>
    <submittedName>
        <fullName evidence="2">Uncharacterized protein</fullName>
    </submittedName>
</protein>
<evidence type="ECO:0000313" key="4">
    <source>
        <dbReference type="Proteomes" id="UP000018208"/>
    </source>
</evidence>
<evidence type="ECO:0000313" key="3">
    <source>
        <dbReference type="EMBL" id="KAH0573474.1"/>
    </source>
</evidence>
<reference evidence="3" key="2">
    <citation type="submission" date="2020-12" db="EMBL/GenBank/DDBJ databases">
        <title>New Spironucleus salmonicida genome in near-complete chromosomes.</title>
        <authorList>
            <person name="Xu F."/>
            <person name="Kurt Z."/>
            <person name="Jimenez-Gonzalez A."/>
            <person name="Astvaldsson A."/>
            <person name="Andersson J.O."/>
            <person name="Svard S.G."/>
        </authorList>
    </citation>
    <scope>NUCLEOTIDE SEQUENCE</scope>
    <source>
        <strain evidence="3">ATCC 50377</strain>
    </source>
</reference>
<evidence type="ECO:0000313" key="2">
    <source>
        <dbReference type="EMBL" id="EST45140.1"/>
    </source>
</evidence>
<dbReference type="EMBL" id="KI546101">
    <property type="protein sequence ID" value="EST45140.1"/>
    <property type="molecule type" value="Genomic_DNA"/>
</dbReference>
<organism evidence="2">
    <name type="scientific">Spironucleus salmonicida</name>
    <dbReference type="NCBI Taxonomy" id="348837"/>
    <lineage>
        <taxon>Eukaryota</taxon>
        <taxon>Metamonada</taxon>
        <taxon>Diplomonadida</taxon>
        <taxon>Hexamitidae</taxon>
        <taxon>Hexamitinae</taxon>
        <taxon>Spironucleus</taxon>
    </lineage>
</organism>
<feature type="region of interest" description="Disordered" evidence="1">
    <location>
        <begin position="201"/>
        <end position="232"/>
    </location>
</feature>
<sequence length="668" mass="76913">MEIQTYIFCQNESLAKQLNFPHFLNIQPDFQPQYDTVVYSTFNSETILRSTLKNEQLDLQKQQIYKMCGQNCLFVQKLDQLKNYKVFEPLYNGLNLAKTESTVLLQQPYQIILLLKLNEQNLQKIQKVSQLFGKLQFLNASLSSSLISEELPLVIISPEKHKKAQQELINSILEARKQFQDIKNMQFPETNDSMIQANDEEISPKKKSVLSQSPSSQNSSNKAMTPTLEEKQSQLPPLFQGSYIQHQLQNSDVKSLQHQVISPIQGYKECSQNSEVDILAEVENNLDVLNNEELQDIIKANEQFQNEIINDSKQSTESIMFSQQLTSLNQSPIRINNNSQSQLPHSPYNDVQSRLKDVEIILQMNNNSTLQQSLFVIQELIDDIRLNSQQDPKVQENLTAYFNFQSQDVKPENVIYLTEVEQIIKKHQLCYSDSLIVLNSAIKPTRQLRTRIQPLQKIGLMLDASYYPIDKQNLTGKQDVIKAPKESSPIVQNRFTFHHTPLNNNSSSQLKEKQLSQNTKSNEYQYLDYNPDHLQDMSLIEAQTVRALQQLGDKLEYSVNVKEEALKSGISFNYDDLYENGISQSKNISPVVAQEFNDIKSELHLIKDQVSQISQKVKDSSIAESSFYERQKYAPTVQRIHVPAYKGDSLLDRVHKARKNILDIRQSQ</sequence>
<proteinExistence type="predicted"/>
<dbReference type="VEuPathDB" id="GiardiaDB:SS50377_25594"/>
<reference evidence="2 3" key="1">
    <citation type="journal article" date="2014" name="PLoS Genet.">
        <title>The Genome of Spironucleus salmonicida Highlights a Fish Pathogen Adapted to Fluctuating Environments.</title>
        <authorList>
            <person name="Xu F."/>
            <person name="Jerlstrom-Hultqvist J."/>
            <person name="Einarsson E."/>
            <person name="Astvaldsson A."/>
            <person name="Svard S.G."/>
            <person name="Andersson J.O."/>
        </authorList>
    </citation>
    <scope>NUCLEOTIDE SEQUENCE</scope>
    <source>
        <strain evidence="3">ATCC 50377</strain>
    </source>
</reference>
<evidence type="ECO:0000256" key="1">
    <source>
        <dbReference type="SAM" id="MobiDB-lite"/>
    </source>
</evidence>
<dbReference type="AlphaFoldDB" id="V6LKG9"/>
<keyword evidence="4" id="KW-1185">Reference proteome</keyword>
<name>V6LKG9_9EUKA</name>
<dbReference type="EMBL" id="AUWU02000005">
    <property type="protein sequence ID" value="KAH0573474.1"/>
    <property type="molecule type" value="Genomic_DNA"/>
</dbReference>
<gene>
    <name evidence="2" type="ORF">SS50377_15162</name>
    <name evidence="3" type="ORF">SS50377_25594</name>
</gene>
<accession>V6LKG9</accession>